<evidence type="ECO:0000313" key="4">
    <source>
        <dbReference type="Proteomes" id="UP001254257"/>
    </source>
</evidence>
<dbReference type="RefSeq" id="WP_316018694.1">
    <property type="nucleotide sequence ID" value="NZ_JAWDID010000017.1"/>
</dbReference>
<dbReference type="SMART" id="SM00829">
    <property type="entry name" value="PKS_ER"/>
    <property type="match status" value="1"/>
</dbReference>
<dbReference type="InterPro" id="IPR036291">
    <property type="entry name" value="NAD(P)-bd_dom_sf"/>
</dbReference>
<evidence type="ECO:0000259" key="2">
    <source>
        <dbReference type="SMART" id="SM00829"/>
    </source>
</evidence>
<dbReference type="PANTHER" id="PTHR43205:SF7">
    <property type="entry name" value="PROSTAGLANDIN REDUCTASE 1"/>
    <property type="match status" value="1"/>
</dbReference>
<keyword evidence="4" id="KW-1185">Reference proteome</keyword>
<sequence>MTTRTREIHLKSRPAGVPTREAFAIVETVLPSVAAGEILVRNTWMSVDPYMRGRMVDRKSYIAPFRLDAVLEGAAVGIVEESADPAFAIGDQVVHFAGWREHAVLNRGAVTKIAADGIAPQTYLGALGFPGLTAYVGLVRIARAKAGETIFVSAASGAVGSTVAQIAKLLGLRVVASVGSRDKAEWLLNEVGVDAVVNYRETSDLAAALAEAAPEGIDIYFDNVGGDHLEAALAQANDHARFVLCGMIAGYNAEGGAKGPANIFLAIEKRISLQGLIASDHVAVFPEFTAAMGDWIRQGKVKLRETVHDGLESAPDAFIGLFKGANTGKMLVRL</sequence>
<dbReference type="InterPro" id="IPR013149">
    <property type="entry name" value="ADH-like_C"/>
</dbReference>
<organism evidence="3 4">
    <name type="scientific">Bosea rubneri</name>
    <dbReference type="NCBI Taxonomy" id="3075434"/>
    <lineage>
        <taxon>Bacteria</taxon>
        <taxon>Pseudomonadati</taxon>
        <taxon>Pseudomonadota</taxon>
        <taxon>Alphaproteobacteria</taxon>
        <taxon>Hyphomicrobiales</taxon>
        <taxon>Boseaceae</taxon>
        <taxon>Bosea</taxon>
    </lineage>
</organism>
<dbReference type="Gene3D" id="3.40.50.720">
    <property type="entry name" value="NAD(P)-binding Rossmann-like Domain"/>
    <property type="match status" value="1"/>
</dbReference>
<evidence type="ECO:0000313" key="3">
    <source>
        <dbReference type="EMBL" id="MDU0340851.1"/>
    </source>
</evidence>
<accession>A0ABU3S818</accession>
<dbReference type="InterPro" id="IPR011032">
    <property type="entry name" value="GroES-like_sf"/>
</dbReference>
<proteinExistence type="predicted"/>
<reference evidence="3 4" key="1">
    <citation type="submission" date="2023-09" db="EMBL/GenBank/DDBJ databases">
        <title>Whole genome shotgun sequencing (WGS) of Bosea sp. ZW T0_25, isolated from stored onions (Allium cepa).</title>
        <authorList>
            <person name="Stoll D.A."/>
            <person name="Huch M."/>
        </authorList>
    </citation>
    <scope>NUCLEOTIDE SEQUENCE [LARGE SCALE GENOMIC DNA]</scope>
    <source>
        <strain evidence="3 4">ZW T0_25</strain>
    </source>
</reference>
<gene>
    <name evidence="3" type="ORF">RKE40_13195</name>
</gene>
<dbReference type="Pfam" id="PF16884">
    <property type="entry name" value="ADH_N_2"/>
    <property type="match status" value="1"/>
</dbReference>
<dbReference type="CDD" id="cd05288">
    <property type="entry name" value="PGDH"/>
    <property type="match status" value="1"/>
</dbReference>
<evidence type="ECO:0000256" key="1">
    <source>
        <dbReference type="ARBA" id="ARBA00023002"/>
    </source>
</evidence>
<dbReference type="PANTHER" id="PTHR43205">
    <property type="entry name" value="PROSTAGLANDIN REDUCTASE"/>
    <property type="match status" value="1"/>
</dbReference>
<dbReference type="SUPFAM" id="SSF51735">
    <property type="entry name" value="NAD(P)-binding Rossmann-fold domains"/>
    <property type="match status" value="1"/>
</dbReference>
<dbReference type="SUPFAM" id="SSF50129">
    <property type="entry name" value="GroES-like"/>
    <property type="match status" value="1"/>
</dbReference>
<comment type="caution">
    <text evidence="3">The sequence shown here is derived from an EMBL/GenBank/DDBJ whole genome shotgun (WGS) entry which is preliminary data.</text>
</comment>
<dbReference type="InterPro" id="IPR020843">
    <property type="entry name" value="ER"/>
</dbReference>
<protein>
    <submittedName>
        <fullName evidence="3">NADP-dependent oxidoreductase</fullName>
    </submittedName>
</protein>
<dbReference type="Proteomes" id="UP001254257">
    <property type="component" value="Unassembled WGS sequence"/>
</dbReference>
<dbReference type="Pfam" id="PF00107">
    <property type="entry name" value="ADH_zinc_N"/>
    <property type="match status" value="1"/>
</dbReference>
<feature type="domain" description="Enoyl reductase (ER)" evidence="2">
    <location>
        <begin position="19"/>
        <end position="332"/>
    </location>
</feature>
<dbReference type="InterPro" id="IPR045010">
    <property type="entry name" value="MDR_fam"/>
</dbReference>
<name>A0ABU3S818_9HYPH</name>
<dbReference type="Gene3D" id="3.90.180.10">
    <property type="entry name" value="Medium-chain alcohol dehydrogenases, catalytic domain"/>
    <property type="match status" value="1"/>
</dbReference>
<dbReference type="InterPro" id="IPR041694">
    <property type="entry name" value="ADH_N_2"/>
</dbReference>
<keyword evidence="1" id="KW-0560">Oxidoreductase</keyword>
<dbReference type="EMBL" id="JAWDID010000017">
    <property type="protein sequence ID" value="MDU0340851.1"/>
    <property type="molecule type" value="Genomic_DNA"/>
</dbReference>